<keyword evidence="2" id="KW-1185">Reference proteome</keyword>
<evidence type="ECO:0000313" key="2">
    <source>
        <dbReference type="Proteomes" id="UP001732700"/>
    </source>
</evidence>
<dbReference type="Proteomes" id="UP001732700">
    <property type="component" value="Chromosome 1D"/>
</dbReference>
<proteinExistence type="predicted"/>
<sequence>MGNCRSTSRVLPGKTYVPDLEWKIHDFSSLLETGAKTATSGRFHCSGYEWYLNVSPMHEKPGAGTPYVALCLMLSREKLKRDHTVHAVFELSIYNQSKGMYCGCQANYNFDIKNNYSKKECLIPLQELLKSSAFLVDDSCVFGVEILKIDVPSPEKKAVVVYQKTTTVQNLFVHNKGFIKGTYIWPMDNFPELESKHFVRSPTFEVGGHKWYIGMYPRGDKFTTDSLSLYLYLDASKKLPALESKKVAVMTLSILDQKNGKHLTRTAGLWVCANGWGWANFLGLEKLKDPSGGYVVGSNCVIKADLTLVGSSAEGQI</sequence>
<evidence type="ECO:0000313" key="1">
    <source>
        <dbReference type="EnsemblPlants" id="AVESA.00010b.r2.1DG0182260.2.CDS"/>
    </source>
</evidence>
<name>A0ACD5U5B3_AVESA</name>
<reference evidence="1" key="2">
    <citation type="submission" date="2025-09" db="UniProtKB">
        <authorList>
            <consortium name="EnsemblPlants"/>
        </authorList>
    </citation>
    <scope>IDENTIFICATION</scope>
</reference>
<organism evidence="1 2">
    <name type="scientific">Avena sativa</name>
    <name type="common">Oat</name>
    <dbReference type="NCBI Taxonomy" id="4498"/>
    <lineage>
        <taxon>Eukaryota</taxon>
        <taxon>Viridiplantae</taxon>
        <taxon>Streptophyta</taxon>
        <taxon>Embryophyta</taxon>
        <taxon>Tracheophyta</taxon>
        <taxon>Spermatophyta</taxon>
        <taxon>Magnoliopsida</taxon>
        <taxon>Liliopsida</taxon>
        <taxon>Poales</taxon>
        <taxon>Poaceae</taxon>
        <taxon>BOP clade</taxon>
        <taxon>Pooideae</taxon>
        <taxon>Poodae</taxon>
        <taxon>Poeae</taxon>
        <taxon>Poeae Chloroplast Group 1 (Aveneae type)</taxon>
        <taxon>Aveninae</taxon>
        <taxon>Avena</taxon>
    </lineage>
</organism>
<reference evidence="1" key="1">
    <citation type="submission" date="2021-05" db="EMBL/GenBank/DDBJ databases">
        <authorList>
            <person name="Scholz U."/>
            <person name="Mascher M."/>
            <person name="Fiebig A."/>
        </authorList>
    </citation>
    <scope>NUCLEOTIDE SEQUENCE [LARGE SCALE GENOMIC DNA]</scope>
</reference>
<dbReference type="EnsemblPlants" id="AVESA.00010b.r2.1DG0182260.2">
    <property type="protein sequence ID" value="AVESA.00010b.r2.1DG0182260.2.CDS"/>
    <property type="gene ID" value="AVESA.00010b.r2.1DG0182260"/>
</dbReference>
<accession>A0ACD5U5B3</accession>
<protein>
    <submittedName>
        <fullName evidence="1">Uncharacterized protein</fullName>
    </submittedName>
</protein>